<dbReference type="OrthoDB" id="1577640at2759"/>
<gene>
    <name evidence="1" type="ORF">N7532_005840</name>
</gene>
<comment type="caution">
    <text evidence="1">The sequence shown here is derived from an EMBL/GenBank/DDBJ whole genome shotgun (WGS) entry which is preliminary data.</text>
</comment>
<reference evidence="1" key="2">
    <citation type="journal article" date="2023" name="IMA Fungus">
        <title>Comparative genomic study of the Penicillium genus elucidates a diverse pangenome and 15 lateral gene transfer events.</title>
        <authorList>
            <person name="Petersen C."/>
            <person name="Sorensen T."/>
            <person name="Nielsen M.R."/>
            <person name="Sondergaard T.E."/>
            <person name="Sorensen J.L."/>
            <person name="Fitzpatrick D.A."/>
            <person name="Frisvad J.C."/>
            <person name="Nielsen K.L."/>
        </authorList>
    </citation>
    <scope>NUCLEOTIDE SEQUENCE</scope>
    <source>
        <strain evidence="1">IBT 30761</strain>
    </source>
</reference>
<dbReference type="RefSeq" id="XP_056474493.1">
    <property type="nucleotide sequence ID" value="XM_056618334.1"/>
</dbReference>
<dbReference type="Proteomes" id="UP001149074">
    <property type="component" value="Unassembled WGS sequence"/>
</dbReference>
<sequence>MADPFSVAGSAVGVISLGLAVCQGLLAYYGPLKAYDEQIHDVSDRIKSFNSTLKALKVVLANAEVSSSTLTARPATQALDCIFNCQEGLKRLKSMLDKCRGSPSTKSLLGSKIQVNRMLYPFKRDTLVTLLDTTSWLQADLNTSLQILTMAMVIQSQKQTEPVITYSASTATNTSQMLSLASMSDRRGVHIEQKLDMIEHHLKQMQSYLSEFVEKNVRVVVGRARHIWEETIRTLQLVNFTAKASPLLLYYIVEYFADGLLEFRAIVPANSEIFLVLSRAEKSLETQDVSGIINDTQKALFGIVLRGDGSMSDALGNGNTILHIVTYWQRYSFQWDTRSQLTWRSFINAILQTGISPDRTNDRGETPADSMIQRFNSRLSDLDKHQVTVDICSDLLKAGGYMTRSALDWRHQENWFNPAYYGFRGDGRRNDNLFEDFTFRLIWKIADEKGLQEKLEPLAYKSTKLLVAKLRRDNEVYRWIESYTRWPLGLALLLQSGHASIDGALNAACEANCEESVRLLIQDYSCFIGKEDLELASFHPNPAIVDLIVNTFIDRRRRLQALAVVHLPREVQYQLNIRSDTLLNVHAYEAYALLSAASVDLETLLERQTWSVFDCFGANLELAGRLYEAGFRDLNEIDKDNETCLTNLWRSTPPCTLEEFLQKAYWLISRGADVHHQGPSGSASHTLGNGVGSILRYTGQEEECRLEIQSLSGNSKELLRIVLFDNVRDDCECACSLNGCSPLSAFLGGLFPTRTYGDTRDLVQMLADLLSVVLDGFEAVSPEHYKNHLGAGILRFITFRSLELTHTCSHEYRKIEPDDIKEIHDEEKLLILDLVNLLRELSEEFEEHNLQLSSFITGPWRAHMNSFLSSSRPQGTQEASEILQAGVILDKIIFSR</sequence>
<evidence type="ECO:0008006" key="3">
    <source>
        <dbReference type="Google" id="ProtNLM"/>
    </source>
</evidence>
<evidence type="ECO:0000313" key="2">
    <source>
        <dbReference type="Proteomes" id="UP001149074"/>
    </source>
</evidence>
<dbReference type="GeneID" id="81357313"/>
<keyword evidence="2" id="KW-1185">Reference proteome</keyword>
<proteinExistence type="predicted"/>
<reference evidence="1" key="1">
    <citation type="submission" date="2022-11" db="EMBL/GenBank/DDBJ databases">
        <authorList>
            <person name="Petersen C."/>
        </authorList>
    </citation>
    <scope>NUCLEOTIDE SEQUENCE</scope>
    <source>
        <strain evidence="1">IBT 30761</strain>
    </source>
</reference>
<dbReference type="EMBL" id="JAPQKI010000005">
    <property type="protein sequence ID" value="KAJ5098839.1"/>
    <property type="molecule type" value="Genomic_DNA"/>
</dbReference>
<protein>
    <recommendedName>
        <fullName evidence="3">Fungal N-terminal domain-containing protein</fullName>
    </recommendedName>
</protein>
<organism evidence="1 2">
    <name type="scientific">Penicillium argentinense</name>
    <dbReference type="NCBI Taxonomy" id="1131581"/>
    <lineage>
        <taxon>Eukaryota</taxon>
        <taxon>Fungi</taxon>
        <taxon>Dikarya</taxon>
        <taxon>Ascomycota</taxon>
        <taxon>Pezizomycotina</taxon>
        <taxon>Eurotiomycetes</taxon>
        <taxon>Eurotiomycetidae</taxon>
        <taxon>Eurotiales</taxon>
        <taxon>Aspergillaceae</taxon>
        <taxon>Penicillium</taxon>
    </lineage>
</organism>
<name>A0A9W9FEY4_9EURO</name>
<dbReference type="AlphaFoldDB" id="A0A9W9FEY4"/>
<accession>A0A9W9FEY4</accession>
<evidence type="ECO:0000313" key="1">
    <source>
        <dbReference type="EMBL" id="KAJ5098839.1"/>
    </source>
</evidence>